<protein>
    <submittedName>
        <fullName evidence="1">Uncharacterized protein</fullName>
    </submittedName>
</protein>
<dbReference type="EMBL" id="JAFEJA010000001">
    <property type="protein sequence ID" value="MBM9620843.1"/>
    <property type="molecule type" value="Genomic_DNA"/>
</dbReference>
<evidence type="ECO:0000313" key="1">
    <source>
        <dbReference type="EMBL" id="MBM9620843.1"/>
    </source>
</evidence>
<name>A0ABS2UTT1_9ACTN</name>
<reference evidence="1 2" key="1">
    <citation type="journal article" date="2016" name="Arch. Microbiol.">
        <title>Streptomyces zhihengii sp. nov., isolated from rhizospheric soil of Psammosilene tunicoides.</title>
        <authorList>
            <person name="Huang M.J."/>
            <person name="Fei J.J."/>
            <person name="Salam N."/>
            <person name="Kim C.J."/>
            <person name="Hozzein W.N."/>
            <person name="Xiao M."/>
            <person name="Huang H.Q."/>
            <person name="Li W.J."/>
        </authorList>
    </citation>
    <scope>NUCLEOTIDE SEQUENCE [LARGE SCALE GENOMIC DNA]</scope>
    <source>
        <strain evidence="1 2">YIM T102</strain>
    </source>
</reference>
<comment type="caution">
    <text evidence="1">The sequence shown here is derived from an EMBL/GenBank/DDBJ whole genome shotgun (WGS) entry which is preliminary data.</text>
</comment>
<evidence type="ECO:0000313" key="2">
    <source>
        <dbReference type="Proteomes" id="UP000664109"/>
    </source>
</evidence>
<dbReference type="Proteomes" id="UP000664109">
    <property type="component" value="Unassembled WGS sequence"/>
</dbReference>
<accession>A0ABS2UTT1</accession>
<sequence length="213" mass="21959">MNPQVMLGAVAADWPRLSLLMAPAALDTLGERLERLRAEGGAGAPGGGAVEEAARAVLDALPDEEASRLRHGAADAGRFTGAGAATVSGYGVQDLCMLVLDGNPMVGPVLGPVRDRLLAAPALPVEGPADSRLIVLTGVDGARRAPAFQYEAGSMPWPVVLEVNDLLGARTDPWGAADWWLSANAWTGTTPAGLLGRARDPELLGAARALGEW</sequence>
<organism evidence="1 2">
    <name type="scientific">Streptomyces zhihengii</name>
    <dbReference type="NCBI Taxonomy" id="1818004"/>
    <lineage>
        <taxon>Bacteria</taxon>
        <taxon>Bacillati</taxon>
        <taxon>Actinomycetota</taxon>
        <taxon>Actinomycetes</taxon>
        <taxon>Kitasatosporales</taxon>
        <taxon>Streptomycetaceae</taxon>
        <taxon>Streptomyces</taxon>
    </lineage>
</organism>
<proteinExistence type="predicted"/>
<keyword evidence="2" id="KW-1185">Reference proteome</keyword>
<gene>
    <name evidence="1" type="ORF">JE024_19305</name>
</gene>